<accession>A0A9X3NJF8</accession>
<reference evidence="3" key="1">
    <citation type="submission" date="2021-10" db="EMBL/GenBank/DDBJ databases">
        <title>Streptomonospora sp. nov., isolated from mangrove soil.</title>
        <authorList>
            <person name="Chen X."/>
            <person name="Ge X."/>
            <person name="Liu W."/>
        </authorList>
    </citation>
    <scope>NUCLEOTIDE SEQUENCE</scope>
    <source>
        <strain evidence="3">S1-112</strain>
    </source>
</reference>
<dbReference type="AlphaFoldDB" id="A0A9X3NJF8"/>
<feature type="transmembrane region" description="Helical" evidence="2">
    <location>
        <begin position="119"/>
        <end position="139"/>
    </location>
</feature>
<comment type="caution">
    <text evidence="3">The sequence shown here is derived from an EMBL/GenBank/DDBJ whole genome shotgun (WGS) entry which is preliminary data.</text>
</comment>
<feature type="transmembrane region" description="Helical" evidence="2">
    <location>
        <begin position="176"/>
        <end position="194"/>
    </location>
</feature>
<name>A0A9X3NJF8_9ACTN</name>
<keyword evidence="2" id="KW-0472">Membrane</keyword>
<keyword evidence="2" id="KW-0812">Transmembrane</keyword>
<keyword evidence="4" id="KW-1185">Reference proteome</keyword>
<feature type="transmembrane region" description="Helical" evidence="2">
    <location>
        <begin position="91"/>
        <end position="113"/>
    </location>
</feature>
<evidence type="ECO:0000313" key="4">
    <source>
        <dbReference type="Proteomes" id="UP001140076"/>
    </source>
</evidence>
<evidence type="ECO:0000313" key="3">
    <source>
        <dbReference type="EMBL" id="MDA0564398.1"/>
    </source>
</evidence>
<gene>
    <name evidence="3" type="ORF">LG943_08675</name>
</gene>
<dbReference type="RefSeq" id="WP_270071679.1">
    <property type="nucleotide sequence ID" value="NZ_JAJAQC010000010.1"/>
</dbReference>
<feature type="transmembrane region" description="Helical" evidence="2">
    <location>
        <begin position="151"/>
        <end position="170"/>
    </location>
</feature>
<feature type="region of interest" description="Disordered" evidence="1">
    <location>
        <begin position="1"/>
        <end position="87"/>
    </location>
</feature>
<protein>
    <submittedName>
        <fullName evidence="3">Uncharacterized protein</fullName>
    </submittedName>
</protein>
<evidence type="ECO:0000256" key="2">
    <source>
        <dbReference type="SAM" id="Phobius"/>
    </source>
</evidence>
<organism evidence="3 4">
    <name type="scientific">Streptomonospora mangrovi</name>
    <dbReference type="NCBI Taxonomy" id="2883123"/>
    <lineage>
        <taxon>Bacteria</taxon>
        <taxon>Bacillati</taxon>
        <taxon>Actinomycetota</taxon>
        <taxon>Actinomycetes</taxon>
        <taxon>Streptosporangiales</taxon>
        <taxon>Nocardiopsidaceae</taxon>
        <taxon>Streptomonospora</taxon>
    </lineage>
</organism>
<dbReference type="Proteomes" id="UP001140076">
    <property type="component" value="Unassembled WGS sequence"/>
</dbReference>
<sequence length="195" mass="20565">MPDSPEHPRPEPAPESPGTGGAEFPGGTEYPIGDLAPGGYHYAEPPPPPPPLPEPEPAPVEDPEPPPVAAERFRRDTPARRKAIPPMRGRGHWRLGISTALFVMAAAGAADYIAVGTRAVWHVLFWALLAGAALTEVYRERRNGWEAAARWPWPAAAVIGTIGAEVLVALLDSPAVIAGSAVVMGIGLLLVMLFG</sequence>
<feature type="compositionally biased region" description="Pro residues" evidence="1">
    <location>
        <begin position="44"/>
        <end position="58"/>
    </location>
</feature>
<proteinExistence type="predicted"/>
<evidence type="ECO:0000256" key="1">
    <source>
        <dbReference type="SAM" id="MobiDB-lite"/>
    </source>
</evidence>
<dbReference type="EMBL" id="JAJAQC010000010">
    <property type="protein sequence ID" value="MDA0564398.1"/>
    <property type="molecule type" value="Genomic_DNA"/>
</dbReference>
<feature type="compositionally biased region" description="Basic and acidic residues" evidence="1">
    <location>
        <begin position="1"/>
        <end position="12"/>
    </location>
</feature>
<keyword evidence="2" id="KW-1133">Transmembrane helix</keyword>